<dbReference type="CDD" id="cd04623">
    <property type="entry name" value="CBS_pair_bac_euk"/>
    <property type="match status" value="1"/>
</dbReference>
<sequence length="151" mass="16437">MSATARQMLKEKHTAALISIAPDASVFEALQLLAQRDIGAVAVMDNGRLVGIFSERDYARRIVLQGRTSSNTLVSEIMTARVHVISPDRTAEQCMALMTAERIRHLPVVENEQVIGMISIGDVVHATIADQQIAIDSLSKYVMGCSQLGCQ</sequence>
<dbReference type="RefSeq" id="WP_028498031.1">
    <property type="nucleotide sequence ID" value="NZ_CALFSO010000071.1"/>
</dbReference>
<dbReference type="PROSITE" id="PS51371">
    <property type="entry name" value="CBS"/>
    <property type="match status" value="2"/>
</dbReference>
<dbReference type="Proteomes" id="UP000244173">
    <property type="component" value="Chromosome"/>
</dbReference>
<dbReference type="PANTHER" id="PTHR43080:SF2">
    <property type="entry name" value="CBS DOMAIN-CONTAINING PROTEIN"/>
    <property type="match status" value="1"/>
</dbReference>
<dbReference type="InterPro" id="IPR000644">
    <property type="entry name" value="CBS_dom"/>
</dbReference>
<evidence type="ECO:0000256" key="2">
    <source>
        <dbReference type="PROSITE-ProRule" id="PRU00703"/>
    </source>
</evidence>
<accession>A0A2S0P7J4</accession>
<evidence type="ECO:0000259" key="3">
    <source>
        <dbReference type="PROSITE" id="PS51371"/>
    </source>
</evidence>
<evidence type="ECO:0000256" key="1">
    <source>
        <dbReference type="ARBA" id="ARBA00023122"/>
    </source>
</evidence>
<dbReference type="InterPro" id="IPR046342">
    <property type="entry name" value="CBS_dom_sf"/>
</dbReference>
<dbReference type="STRING" id="1122240.GCA_000620105_00556"/>
<dbReference type="Gene3D" id="3.10.580.10">
    <property type="entry name" value="CBS-domain"/>
    <property type="match status" value="1"/>
</dbReference>
<evidence type="ECO:0000313" key="4">
    <source>
        <dbReference type="EMBL" id="AVY93312.1"/>
    </source>
</evidence>
<organism evidence="4 5">
    <name type="scientific">Microvirgula aerodenitrificans</name>
    <dbReference type="NCBI Taxonomy" id="57480"/>
    <lineage>
        <taxon>Bacteria</taxon>
        <taxon>Pseudomonadati</taxon>
        <taxon>Pseudomonadota</taxon>
        <taxon>Betaproteobacteria</taxon>
        <taxon>Neisseriales</taxon>
        <taxon>Aquaspirillaceae</taxon>
        <taxon>Microvirgula</taxon>
    </lineage>
</organism>
<dbReference type="InterPro" id="IPR044725">
    <property type="entry name" value="CBSX3_CBS_dom"/>
</dbReference>
<dbReference type="Pfam" id="PF00571">
    <property type="entry name" value="CBS"/>
    <property type="match status" value="2"/>
</dbReference>
<keyword evidence="1 2" id="KW-0129">CBS domain</keyword>
<dbReference type="OrthoDB" id="9807125at2"/>
<feature type="domain" description="CBS" evidence="3">
    <location>
        <begin position="8"/>
        <end position="69"/>
    </location>
</feature>
<name>A0A2S0P7J4_9NEIS</name>
<dbReference type="SMART" id="SM00116">
    <property type="entry name" value="CBS"/>
    <property type="match status" value="2"/>
</dbReference>
<dbReference type="InterPro" id="IPR051257">
    <property type="entry name" value="Diverse_CBS-Domain"/>
</dbReference>
<protein>
    <submittedName>
        <fullName evidence="4">CBS domain-containing protein</fullName>
    </submittedName>
</protein>
<feature type="domain" description="CBS" evidence="3">
    <location>
        <begin position="78"/>
        <end position="137"/>
    </location>
</feature>
<reference evidence="4 5" key="1">
    <citation type="submission" date="2018-04" db="EMBL/GenBank/DDBJ databases">
        <title>Denitrifier Microvirgula.</title>
        <authorList>
            <person name="Anderson E."/>
            <person name="Jang J."/>
            <person name="Ishii S."/>
        </authorList>
    </citation>
    <scope>NUCLEOTIDE SEQUENCE [LARGE SCALE GENOMIC DNA]</scope>
    <source>
        <strain evidence="4 5">BE2.4</strain>
    </source>
</reference>
<keyword evidence="5" id="KW-1185">Reference proteome</keyword>
<gene>
    <name evidence="4" type="ORF">DAI18_04075</name>
</gene>
<evidence type="ECO:0000313" key="5">
    <source>
        <dbReference type="Proteomes" id="UP000244173"/>
    </source>
</evidence>
<dbReference type="PANTHER" id="PTHR43080">
    <property type="entry name" value="CBS DOMAIN-CONTAINING PROTEIN CBSX3, MITOCHONDRIAL"/>
    <property type="match status" value="1"/>
</dbReference>
<dbReference type="EMBL" id="CP028519">
    <property type="protein sequence ID" value="AVY93312.1"/>
    <property type="molecule type" value="Genomic_DNA"/>
</dbReference>
<dbReference type="SUPFAM" id="SSF54631">
    <property type="entry name" value="CBS-domain pair"/>
    <property type="match status" value="1"/>
</dbReference>
<dbReference type="KEGG" id="maer:DAI18_04075"/>
<proteinExistence type="predicted"/>
<dbReference type="AlphaFoldDB" id="A0A2S0P7J4"/>